<dbReference type="InterPro" id="IPR005471">
    <property type="entry name" value="Tscrpt_reg_IclR_N"/>
</dbReference>
<dbReference type="Pfam" id="PF01614">
    <property type="entry name" value="IclR_C"/>
    <property type="match status" value="1"/>
</dbReference>
<evidence type="ECO:0000256" key="2">
    <source>
        <dbReference type="ARBA" id="ARBA00023125"/>
    </source>
</evidence>
<feature type="domain" description="IclR-ED" evidence="5">
    <location>
        <begin position="79"/>
        <end position="257"/>
    </location>
</feature>
<dbReference type="InterPro" id="IPR014757">
    <property type="entry name" value="Tscrpt_reg_IclR_C"/>
</dbReference>
<evidence type="ECO:0000256" key="1">
    <source>
        <dbReference type="ARBA" id="ARBA00023015"/>
    </source>
</evidence>
<dbReference type="PANTHER" id="PTHR30136:SF7">
    <property type="entry name" value="HTH-TYPE TRANSCRIPTIONAL REGULATOR KDGR-RELATED"/>
    <property type="match status" value="1"/>
</dbReference>
<keyword evidence="7" id="KW-1185">Reference proteome</keyword>
<organism evidence="6 7">
    <name type="scientific">Hephaestia caeni</name>
    <dbReference type="NCBI Taxonomy" id="645617"/>
    <lineage>
        <taxon>Bacteria</taxon>
        <taxon>Pseudomonadati</taxon>
        <taxon>Pseudomonadota</taxon>
        <taxon>Alphaproteobacteria</taxon>
        <taxon>Sphingomonadales</taxon>
        <taxon>Sphingomonadaceae</taxon>
        <taxon>Hephaestia</taxon>
    </lineage>
</organism>
<feature type="domain" description="HTH iclR-type" evidence="4">
    <location>
        <begin position="16"/>
        <end position="78"/>
    </location>
</feature>
<evidence type="ECO:0000313" key="6">
    <source>
        <dbReference type="EMBL" id="RIA36713.1"/>
    </source>
</evidence>
<dbReference type="Gene3D" id="3.30.450.40">
    <property type="match status" value="1"/>
</dbReference>
<dbReference type="InterPro" id="IPR036388">
    <property type="entry name" value="WH-like_DNA-bd_sf"/>
</dbReference>
<keyword evidence="3" id="KW-0804">Transcription</keyword>
<keyword evidence="2" id="KW-0238">DNA-binding</keyword>
<dbReference type="SUPFAM" id="SSF46785">
    <property type="entry name" value="Winged helix' DNA-binding domain"/>
    <property type="match status" value="1"/>
</dbReference>
<dbReference type="PANTHER" id="PTHR30136">
    <property type="entry name" value="HELIX-TURN-HELIX TRANSCRIPTIONAL REGULATOR, ICLR FAMILY"/>
    <property type="match status" value="1"/>
</dbReference>
<proteinExistence type="predicted"/>
<reference evidence="6 7" key="1">
    <citation type="submission" date="2018-08" db="EMBL/GenBank/DDBJ databases">
        <title>Genomic Encyclopedia of Type Strains, Phase IV (KMG-IV): sequencing the most valuable type-strain genomes for metagenomic binning, comparative biology and taxonomic classification.</title>
        <authorList>
            <person name="Goeker M."/>
        </authorList>
    </citation>
    <scope>NUCLEOTIDE SEQUENCE [LARGE SCALE GENOMIC DNA]</scope>
    <source>
        <strain evidence="6 7">DSM 25527</strain>
    </source>
</reference>
<name>A0A397NM87_9SPHN</name>
<dbReference type="OrthoDB" id="6057486at2"/>
<sequence length="262" mass="29111">MAKKDDEAEAPQRYRAPALDKGLDILELLASEPLPMTLTAIVNRLERSHGELFRMVQVLEYRGYIEQDRASDGYRLTDQLFSLGMQQPRIQNLVEIALPIMRQLTIEVEQSCHLAVHTRGQMAVIARMESSEQLGFSVRVGYRRALHESASGAVLYAFQPPDIQERWEKLLDPPLPKAALEAFRVHTRAIAKRQVELTPSRFVAGITDISAPVMRGGAAAAALTVPYIKKVLPSTTPDETATAVRAAANRISTQLTEGDNRI</sequence>
<dbReference type="RefSeq" id="WP_119037425.1">
    <property type="nucleotide sequence ID" value="NZ_QXDC01000005.1"/>
</dbReference>
<dbReference type="AlphaFoldDB" id="A0A397NM87"/>
<dbReference type="PROSITE" id="PS51077">
    <property type="entry name" value="HTH_ICLR"/>
    <property type="match status" value="1"/>
</dbReference>
<dbReference type="InterPro" id="IPR036390">
    <property type="entry name" value="WH_DNA-bd_sf"/>
</dbReference>
<dbReference type="Pfam" id="PF09339">
    <property type="entry name" value="HTH_IclR"/>
    <property type="match status" value="1"/>
</dbReference>
<evidence type="ECO:0000259" key="4">
    <source>
        <dbReference type="PROSITE" id="PS51077"/>
    </source>
</evidence>
<dbReference type="GO" id="GO:0003677">
    <property type="term" value="F:DNA binding"/>
    <property type="evidence" value="ECO:0007669"/>
    <property type="project" value="UniProtKB-KW"/>
</dbReference>
<dbReference type="SUPFAM" id="SSF55781">
    <property type="entry name" value="GAF domain-like"/>
    <property type="match status" value="1"/>
</dbReference>
<evidence type="ECO:0000259" key="5">
    <source>
        <dbReference type="PROSITE" id="PS51078"/>
    </source>
</evidence>
<gene>
    <name evidence="6" type="ORF">DFR49_3998</name>
</gene>
<dbReference type="EMBL" id="QXDC01000005">
    <property type="protein sequence ID" value="RIA36713.1"/>
    <property type="molecule type" value="Genomic_DNA"/>
</dbReference>
<dbReference type="GO" id="GO:0045892">
    <property type="term" value="P:negative regulation of DNA-templated transcription"/>
    <property type="evidence" value="ECO:0007669"/>
    <property type="project" value="TreeGrafter"/>
</dbReference>
<dbReference type="SMART" id="SM00346">
    <property type="entry name" value="HTH_ICLR"/>
    <property type="match status" value="1"/>
</dbReference>
<dbReference type="GO" id="GO:0003700">
    <property type="term" value="F:DNA-binding transcription factor activity"/>
    <property type="evidence" value="ECO:0007669"/>
    <property type="project" value="TreeGrafter"/>
</dbReference>
<dbReference type="Proteomes" id="UP000266568">
    <property type="component" value="Unassembled WGS sequence"/>
</dbReference>
<dbReference type="InterPro" id="IPR029016">
    <property type="entry name" value="GAF-like_dom_sf"/>
</dbReference>
<dbReference type="Gene3D" id="1.10.10.10">
    <property type="entry name" value="Winged helix-like DNA-binding domain superfamily/Winged helix DNA-binding domain"/>
    <property type="match status" value="1"/>
</dbReference>
<protein>
    <submittedName>
        <fullName evidence="6">IclR family transcriptional regulator</fullName>
    </submittedName>
</protein>
<dbReference type="PROSITE" id="PS51078">
    <property type="entry name" value="ICLR_ED"/>
    <property type="match status" value="1"/>
</dbReference>
<comment type="caution">
    <text evidence="6">The sequence shown here is derived from an EMBL/GenBank/DDBJ whole genome shotgun (WGS) entry which is preliminary data.</text>
</comment>
<dbReference type="InterPro" id="IPR050707">
    <property type="entry name" value="HTH_MetabolicPath_Reg"/>
</dbReference>
<evidence type="ECO:0000256" key="3">
    <source>
        <dbReference type="ARBA" id="ARBA00023163"/>
    </source>
</evidence>
<keyword evidence="1" id="KW-0805">Transcription regulation</keyword>
<evidence type="ECO:0000313" key="7">
    <source>
        <dbReference type="Proteomes" id="UP000266568"/>
    </source>
</evidence>
<accession>A0A397NM87</accession>